<proteinExistence type="inferred from homology"/>
<dbReference type="EMBL" id="JAVRHP010000003">
    <property type="protein sequence ID" value="MDT0648695.1"/>
    <property type="molecule type" value="Genomic_DNA"/>
</dbReference>
<reference evidence="3 4" key="1">
    <citation type="submission" date="2023-09" db="EMBL/GenBank/DDBJ databases">
        <authorList>
            <person name="Rey-Velasco X."/>
        </authorList>
    </citation>
    <scope>NUCLEOTIDE SEQUENCE [LARGE SCALE GENOMIC DNA]</scope>
    <source>
        <strain evidence="3 4">F297</strain>
    </source>
</reference>
<dbReference type="PRINTS" id="PR00922">
    <property type="entry name" value="DADACBPTASE3"/>
</dbReference>
<keyword evidence="3" id="KW-0645">Protease</keyword>
<evidence type="ECO:0000313" key="3">
    <source>
        <dbReference type="EMBL" id="MDT0648695.1"/>
    </source>
</evidence>
<evidence type="ECO:0000256" key="2">
    <source>
        <dbReference type="ARBA" id="ARBA00022801"/>
    </source>
</evidence>
<evidence type="ECO:0000256" key="1">
    <source>
        <dbReference type="ARBA" id="ARBA00006096"/>
    </source>
</evidence>
<dbReference type="Gene3D" id="3.40.710.10">
    <property type="entry name" value="DD-peptidase/beta-lactamase superfamily"/>
    <property type="match status" value="2"/>
</dbReference>
<organism evidence="3 4">
    <name type="scientific">Autumnicola edwardsiae</name>
    <dbReference type="NCBI Taxonomy" id="3075594"/>
    <lineage>
        <taxon>Bacteria</taxon>
        <taxon>Pseudomonadati</taxon>
        <taxon>Bacteroidota</taxon>
        <taxon>Flavobacteriia</taxon>
        <taxon>Flavobacteriales</taxon>
        <taxon>Flavobacteriaceae</taxon>
        <taxon>Autumnicola</taxon>
    </lineage>
</organism>
<gene>
    <name evidence="3" type="ORF">RM529_00970</name>
</gene>
<dbReference type="Pfam" id="PF02113">
    <property type="entry name" value="Peptidase_S13"/>
    <property type="match status" value="2"/>
</dbReference>
<dbReference type="SUPFAM" id="SSF56601">
    <property type="entry name" value="beta-lactamase/transpeptidase-like"/>
    <property type="match status" value="1"/>
</dbReference>
<dbReference type="Proteomes" id="UP001248819">
    <property type="component" value="Unassembled WGS sequence"/>
</dbReference>
<comment type="similarity">
    <text evidence="1">Belongs to the peptidase S13 family.</text>
</comment>
<comment type="caution">
    <text evidence="3">The sequence shown here is derived from an EMBL/GenBank/DDBJ whole genome shotgun (WGS) entry which is preliminary data.</text>
</comment>
<dbReference type="EC" id="3.4.16.4" evidence="3"/>
<keyword evidence="3" id="KW-0121">Carboxypeptidase</keyword>
<dbReference type="InterPro" id="IPR000667">
    <property type="entry name" value="Peptidase_S13"/>
</dbReference>
<keyword evidence="4" id="KW-1185">Reference proteome</keyword>
<dbReference type="PROSITE" id="PS51257">
    <property type="entry name" value="PROKAR_LIPOPROTEIN"/>
    <property type="match status" value="1"/>
</dbReference>
<dbReference type="PANTHER" id="PTHR30023">
    <property type="entry name" value="D-ALANYL-D-ALANINE CARBOXYPEPTIDASE"/>
    <property type="match status" value="1"/>
</dbReference>
<dbReference type="InterPro" id="IPR012338">
    <property type="entry name" value="Beta-lactam/transpept-like"/>
</dbReference>
<dbReference type="PANTHER" id="PTHR30023:SF0">
    <property type="entry name" value="PENICILLIN-SENSITIVE CARBOXYPEPTIDASE A"/>
    <property type="match status" value="1"/>
</dbReference>
<name>A0ABU3CQR1_9FLAO</name>
<protein>
    <submittedName>
        <fullName evidence="3">D-alanyl-D-alanine carboxypeptidase</fullName>
        <ecNumber evidence="3">3.4.16.4</ecNumber>
    </submittedName>
</protein>
<dbReference type="GO" id="GO:0009002">
    <property type="term" value="F:serine-type D-Ala-D-Ala carboxypeptidase activity"/>
    <property type="evidence" value="ECO:0007669"/>
    <property type="project" value="UniProtKB-EC"/>
</dbReference>
<evidence type="ECO:0000313" key="4">
    <source>
        <dbReference type="Proteomes" id="UP001248819"/>
    </source>
</evidence>
<dbReference type="RefSeq" id="WP_311482874.1">
    <property type="nucleotide sequence ID" value="NZ_JAVRHP010000003.1"/>
</dbReference>
<keyword evidence="2 3" id="KW-0378">Hydrolase</keyword>
<accession>A0ABU3CQR1</accession>
<sequence>MTTNKSFSTYFLFPVILLLFLLLSACSTTRSLRRDLNKERSNTENMSRGFTGFVLYDAGSEKTIFEHNAGKYFTPASNIKLFTFYAGLQTLGDSVPAIRYAARNDSLIFKATGDPSFLNPDLPDSGLLEFLKNREEQLFYLKPTYTEEAFGPGWAWDDYNYAFSAERVPFPIYGNKLKVIFKEDNPLPSTNPSFFKNMISAEEDSLKNYRGIRRELFSNDFTYIQKESRKNSEETVPFIYSEKLFLKLLSDTLQREIHLIKGLPQKWQLSTSYYGIATDSLYKRMLRQSDNLIAEQILLLASESIADTLKSDIAIDFIKKNHLKSLPDEPVWVDGSGLSRYNLVTPRSIVKLLEKIQNKVNWERLTALLATGGQSGTLKNSFKAKEAFVFAKTGSMSNNYSLSGYVKTDNGKILIFSFMNSNFTADSELLRKQIEQILLFIKDNY</sequence>